<keyword evidence="17" id="KW-0175">Coiled coil</keyword>
<dbReference type="InterPro" id="IPR029787">
    <property type="entry name" value="Nucleotide_cyclase"/>
</dbReference>
<evidence type="ECO:0000256" key="11">
    <source>
        <dbReference type="ARBA" id="ARBA00023293"/>
    </source>
</evidence>
<dbReference type="Gene3D" id="6.10.250.780">
    <property type="match status" value="1"/>
</dbReference>
<comment type="subcellular location">
    <subcellularLocation>
        <location evidence="2">Cytoplasm</location>
    </subcellularLocation>
</comment>
<dbReference type="InterPro" id="IPR011645">
    <property type="entry name" value="HNOB_dom_associated"/>
</dbReference>
<keyword evidence="4" id="KW-0963">Cytoplasm</keyword>
<evidence type="ECO:0000256" key="12">
    <source>
        <dbReference type="ARBA" id="ARBA00037442"/>
    </source>
</evidence>
<dbReference type="GO" id="GO:0005525">
    <property type="term" value="F:GTP binding"/>
    <property type="evidence" value="ECO:0007669"/>
    <property type="project" value="UniProtKB-KW"/>
</dbReference>
<evidence type="ECO:0000256" key="15">
    <source>
        <dbReference type="ARBA" id="ARBA00043208"/>
    </source>
</evidence>
<evidence type="ECO:0000259" key="18">
    <source>
        <dbReference type="PROSITE" id="PS50125"/>
    </source>
</evidence>
<dbReference type="Gene3D" id="3.30.70.1230">
    <property type="entry name" value="Nucleotide cyclase"/>
    <property type="match status" value="1"/>
</dbReference>
<feature type="coiled-coil region" evidence="17">
    <location>
        <begin position="365"/>
        <end position="392"/>
    </location>
</feature>
<evidence type="ECO:0000256" key="3">
    <source>
        <dbReference type="ARBA" id="ARBA00012202"/>
    </source>
</evidence>
<dbReference type="GO" id="GO:0070482">
    <property type="term" value="P:response to oxygen levels"/>
    <property type="evidence" value="ECO:0007669"/>
    <property type="project" value="TreeGrafter"/>
</dbReference>
<dbReference type="PROSITE" id="PS00452">
    <property type="entry name" value="GUANYLATE_CYCLASE_1"/>
    <property type="match status" value="1"/>
</dbReference>
<evidence type="ECO:0000256" key="7">
    <source>
        <dbReference type="ARBA" id="ARBA00022741"/>
    </source>
</evidence>
<keyword evidence="11" id="KW-0141">cGMP biosynthesis</keyword>
<dbReference type="GO" id="GO:0019934">
    <property type="term" value="P:cGMP-mediated signaling"/>
    <property type="evidence" value="ECO:0007669"/>
    <property type="project" value="TreeGrafter"/>
</dbReference>
<dbReference type="Proteomes" id="UP000663879">
    <property type="component" value="Unassembled WGS sequence"/>
</dbReference>
<dbReference type="CDD" id="cd07302">
    <property type="entry name" value="CHD"/>
    <property type="match status" value="1"/>
</dbReference>
<dbReference type="GO" id="GO:0020037">
    <property type="term" value="F:heme binding"/>
    <property type="evidence" value="ECO:0007669"/>
    <property type="project" value="InterPro"/>
</dbReference>
<dbReference type="SUPFAM" id="SSF55073">
    <property type="entry name" value="Nucleotide cyclase"/>
    <property type="match status" value="1"/>
</dbReference>
<evidence type="ECO:0000256" key="4">
    <source>
        <dbReference type="ARBA" id="ARBA00022490"/>
    </source>
</evidence>
<keyword evidence="10 16" id="KW-0456">Lyase</keyword>
<comment type="similarity">
    <text evidence="16">Belongs to the adenylyl cyclase class-4/guanylyl cyclase family.</text>
</comment>
<evidence type="ECO:0000256" key="1">
    <source>
        <dbReference type="ARBA" id="ARBA00001971"/>
    </source>
</evidence>
<comment type="function">
    <text evidence="12">Mediates responses to nitric oxide (NO) by catalyzing the biosynthesis of the signaling molecule cGMP.</text>
</comment>
<dbReference type="EMBL" id="CAJNOC010000039">
    <property type="protein sequence ID" value="CAF0709052.1"/>
    <property type="molecule type" value="Genomic_DNA"/>
</dbReference>
<dbReference type="GO" id="GO:0004383">
    <property type="term" value="F:guanylate cyclase activity"/>
    <property type="evidence" value="ECO:0007669"/>
    <property type="project" value="UniProtKB-EC"/>
</dbReference>
<evidence type="ECO:0000313" key="20">
    <source>
        <dbReference type="Proteomes" id="UP000663879"/>
    </source>
</evidence>
<dbReference type="PROSITE" id="PS50125">
    <property type="entry name" value="GUANYLATE_CYCLASE_2"/>
    <property type="match status" value="1"/>
</dbReference>
<dbReference type="GO" id="GO:0008074">
    <property type="term" value="C:guanylate cyclase complex, soluble"/>
    <property type="evidence" value="ECO:0007669"/>
    <property type="project" value="TreeGrafter"/>
</dbReference>
<feature type="domain" description="Guanylate cyclase" evidence="18">
    <location>
        <begin position="420"/>
        <end position="549"/>
    </location>
</feature>
<dbReference type="OrthoDB" id="6127067at2759"/>
<dbReference type="FunFam" id="3.30.70.1230:FF:000005">
    <property type="entry name" value="Guanylate cyclase soluble subunit beta-1"/>
    <property type="match status" value="1"/>
</dbReference>
<evidence type="ECO:0000256" key="2">
    <source>
        <dbReference type="ARBA" id="ARBA00004496"/>
    </source>
</evidence>
<dbReference type="SUPFAM" id="SSF111126">
    <property type="entry name" value="Ligand-binding domain in the NO signalling and Golgi transport"/>
    <property type="match status" value="1"/>
</dbReference>
<dbReference type="EC" id="4.6.1.2" evidence="3"/>
<dbReference type="InterPro" id="IPR042463">
    <property type="entry name" value="HNOB_dom_associated_sf"/>
</dbReference>
<evidence type="ECO:0000256" key="6">
    <source>
        <dbReference type="ARBA" id="ARBA00022723"/>
    </source>
</evidence>
<organism evidence="19 20">
    <name type="scientific">Brachionus calyciflorus</name>
    <dbReference type="NCBI Taxonomy" id="104777"/>
    <lineage>
        <taxon>Eukaryota</taxon>
        <taxon>Metazoa</taxon>
        <taxon>Spiralia</taxon>
        <taxon>Gnathifera</taxon>
        <taxon>Rotifera</taxon>
        <taxon>Eurotatoria</taxon>
        <taxon>Monogononta</taxon>
        <taxon>Pseudotrocha</taxon>
        <taxon>Ploima</taxon>
        <taxon>Brachionidae</taxon>
        <taxon>Brachionus</taxon>
    </lineage>
</organism>
<dbReference type="PANTHER" id="PTHR45655">
    <property type="entry name" value="GUANYLATE CYCLASE SOLUBLE SUBUNIT BETA-2"/>
    <property type="match status" value="1"/>
</dbReference>
<comment type="cofactor">
    <cofactor evidence="1">
        <name>heme</name>
        <dbReference type="ChEBI" id="CHEBI:30413"/>
    </cofactor>
</comment>
<dbReference type="InterPro" id="IPR038158">
    <property type="entry name" value="H-NOX_domain_sf"/>
</dbReference>
<keyword evidence="20" id="KW-1185">Reference proteome</keyword>
<keyword evidence="6" id="KW-0479">Metal-binding</keyword>
<protein>
    <recommendedName>
        <fullName evidence="13">Guanylate cyclase soluble subunit beta-1</fullName>
        <ecNumber evidence="3">4.6.1.2</ecNumber>
    </recommendedName>
    <alternativeName>
        <fullName evidence="14">Guanylate cyclase soluble subunit beta-3</fullName>
    </alternativeName>
    <alternativeName>
        <fullName evidence="15">Soluble guanylate cyclase small subunit</fullName>
    </alternativeName>
</protein>
<dbReference type="Pfam" id="PF00211">
    <property type="entry name" value="Guanylate_cyc"/>
    <property type="match status" value="1"/>
</dbReference>
<accession>A0A813M2I4</accession>
<keyword evidence="9" id="KW-0342">GTP-binding</keyword>
<dbReference type="FunFam" id="3.30.450.260:FF:000002">
    <property type="entry name" value="guanylate cyclase soluble subunit alpha-2"/>
    <property type="match status" value="1"/>
</dbReference>
<dbReference type="GO" id="GO:0046872">
    <property type="term" value="F:metal ion binding"/>
    <property type="evidence" value="ECO:0007669"/>
    <property type="project" value="UniProtKB-KW"/>
</dbReference>
<evidence type="ECO:0000256" key="9">
    <source>
        <dbReference type="ARBA" id="ARBA00023134"/>
    </source>
</evidence>
<name>A0A813M2I4_9BILA</name>
<dbReference type="InterPro" id="IPR001054">
    <property type="entry name" value="A/G_cyclase"/>
</dbReference>
<evidence type="ECO:0000256" key="8">
    <source>
        <dbReference type="ARBA" id="ARBA00023004"/>
    </source>
</evidence>
<dbReference type="FunFam" id="3.90.1520.10:FF:000012">
    <property type="entry name" value="Chromosome undetermined SCAF14725, whole genome shotgun sequence"/>
    <property type="match status" value="1"/>
</dbReference>
<comment type="caution">
    <text evidence="19">The sequence shown here is derived from an EMBL/GenBank/DDBJ whole genome shotgun (WGS) entry which is preliminary data.</text>
</comment>
<dbReference type="AlphaFoldDB" id="A0A813M2I4"/>
<keyword evidence="5" id="KW-0349">Heme</keyword>
<dbReference type="Gene3D" id="3.30.450.260">
    <property type="entry name" value="Haem NO binding associated domain"/>
    <property type="match status" value="1"/>
</dbReference>
<gene>
    <name evidence="19" type="ORF">OXX778_LOCUS737</name>
</gene>
<evidence type="ECO:0000256" key="5">
    <source>
        <dbReference type="ARBA" id="ARBA00022617"/>
    </source>
</evidence>
<evidence type="ECO:0000256" key="17">
    <source>
        <dbReference type="SAM" id="Coils"/>
    </source>
</evidence>
<keyword evidence="8" id="KW-0408">Iron</keyword>
<dbReference type="Pfam" id="PF07701">
    <property type="entry name" value="HNOBA"/>
    <property type="match status" value="1"/>
</dbReference>
<dbReference type="InterPro" id="IPR018297">
    <property type="entry name" value="A/G_cyclase_CS"/>
</dbReference>
<reference evidence="19" key="1">
    <citation type="submission" date="2021-02" db="EMBL/GenBank/DDBJ databases">
        <authorList>
            <person name="Nowell W R."/>
        </authorList>
    </citation>
    <scope>NUCLEOTIDE SEQUENCE</scope>
    <source>
        <strain evidence="19">Ploen Becks lab</strain>
    </source>
</reference>
<evidence type="ECO:0000256" key="16">
    <source>
        <dbReference type="RuleBase" id="RU000405"/>
    </source>
</evidence>
<dbReference type="SMART" id="SM00044">
    <property type="entry name" value="CYCc"/>
    <property type="match status" value="1"/>
</dbReference>
<dbReference type="Gene3D" id="3.90.1520.10">
    <property type="entry name" value="H-NOX domain"/>
    <property type="match status" value="1"/>
</dbReference>
<proteinExistence type="inferred from homology"/>
<evidence type="ECO:0000256" key="10">
    <source>
        <dbReference type="ARBA" id="ARBA00023239"/>
    </source>
</evidence>
<dbReference type="PANTHER" id="PTHR45655:SF2">
    <property type="entry name" value="GUANYLATE CYCLASE SOLUBLE SUBUNIT BETA-1"/>
    <property type="match status" value="1"/>
</dbReference>
<dbReference type="InterPro" id="IPR024096">
    <property type="entry name" value="NO_sig/Golgi_transp_ligand-bd"/>
</dbReference>
<dbReference type="Pfam" id="PF07700">
    <property type="entry name" value="HNOB"/>
    <property type="match status" value="1"/>
</dbReference>
<sequence length="626" mass="72003">MYGFVNFALEELVLRNFGEEIWTQIKKEAGVDIEGHFMIRVLYEDDATYSLVAAASKVLNLPANSILELFGQFFFEFCVESGYDKILSVLGSTTKVFLENLDALHDHLSTIYPGMNAPSFRCTEKSNGRFILHYYSDRPGLEFIVIGLVKTVALKLHKTEVECRVIKSKGEEDSDHVQFEIIEKRNESQDGKEQMIEKIPPILKSLNSKKLISPKSFCKAFPFHVIFDKNMYIKQCGTSIARLIPEIKNKNCKLTDIFSIIRPHINLEFQQIYSQIMSVFVLCKKNDNSDNSNLKPNNEDTNARFKGQMVYLPEKQYILFQCSLSIMSLEDLLNQGMKISDIPIHDANRDLILLNENWEEQWKCTQKLEILTDELKKTLNELELEKKKTENLLYSVLPPSIAHQLKQNKPVLPARYEQVTLMFCGIKDFGDICAKYSNNSQQIVNLLNAVFTKFDEKITKYPEIYKVETVGDKYMAVCGLPEKVDFHTKYLCLAALDIMDSVDKIPYKNEKIVITIGINCGEIVTGVIGKRMPRYCLFGDTVNLTSRCETTGIKGKINVSEFAYENLIKPEYSDPNFELEYRGEVTMKGKPRPIKMWLLSRKKSEFKYDPSLMKCPFSTKSFNRNL</sequence>
<dbReference type="InterPro" id="IPR011644">
    <property type="entry name" value="Heme_NO-bd"/>
</dbReference>
<evidence type="ECO:0000313" key="19">
    <source>
        <dbReference type="EMBL" id="CAF0709052.1"/>
    </source>
</evidence>
<keyword evidence="7" id="KW-0547">Nucleotide-binding</keyword>
<evidence type="ECO:0000256" key="14">
    <source>
        <dbReference type="ARBA" id="ARBA00041698"/>
    </source>
</evidence>
<evidence type="ECO:0000256" key="13">
    <source>
        <dbReference type="ARBA" id="ARBA00039698"/>
    </source>
</evidence>